<comment type="similarity">
    <text evidence="4">Belongs to the CFAP96 family.</text>
</comment>
<proteinExistence type="inferred from homology"/>
<gene>
    <name evidence="7" type="ORF">POCTA_138.1.T0930074</name>
</gene>
<comment type="subcellular location">
    <subcellularLocation>
        <location evidence="1">Cytoplasm</location>
        <location evidence="1">Cytoskeleton</location>
        <location evidence="1">Microtubule organizing center</location>
        <location evidence="1">Centrosome</location>
    </subcellularLocation>
</comment>
<evidence type="ECO:0000256" key="2">
    <source>
        <dbReference type="ARBA" id="ARBA00022490"/>
    </source>
</evidence>
<keyword evidence="8" id="KW-1185">Reference proteome</keyword>
<feature type="compositionally biased region" description="Basic and acidic residues" evidence="6">
    <location>
        <begin position="227"/>
        <end position="242"/>
    </location>
</feature>
<dbReference type="OrthoDB" id="283553at2759"/>
<dbReference type="GO" id="GO:0005881">
    <property type="term" value="C:cytoplasmic microtubule"/>
    <property type="evidence" value="ECO:0007669"/>
    <property type="project" value="TreeGrafter"/>
</dbReference>
<feature type="region of interest" description="Disordered" evidence="6">
    <location>
        <begin position="152"/>
        <end position="172"/>
    </location>
</feature>
<dbReference type="AlphaFoldDB" id="A0A8S1WIY5"/>
<dbReference type="PANTHER" id="PTHR31144:SF1">
    <property type="entry name" value="UPF0602 PROTEIN C4ORF47"/>
    <property type="match status" value="1"/>
</dbReference>
<evidence type="ECO:0000256" key="3">
    <source>
        <dbReference type="ARBA" id="ARBA00023212"/>
    </source>
</evidence>
<evidence type="ECO:0000256" key="1">
    <source>
        <dbReference type="ARBA" id="ARBA00004300"/>
    </source>
</evidence>
<comment type="caution">
    <text evidence="7">The sequence shown here is derived from an EMBL/GenBank/DDBJ whole genome shotgun (WGS) entry which is preliminary data.</text>
</comment>
<dbReference type="InterPro" id="IPR029358">
    <property type="entry name" value="CFAP96"/>
</dbReference>
<dbReference type="GO" id="GO:0005813">
    <property type="term" value="C:centrosome"/>
    <property type="evidence" value="ECO:0007669"/>
    <property type="project" value="UniProtKB-SubCell"/>
</dbReference>
<reference evidence="7" key="1">
    <citation type="submission" date="2021-01" db="EMBL/GenBank/DDBJ databases">
        <authorList>
            <consortium name="Genoscope - CEA"/>
            <person name="William W."/>
        </authorList>
    </citation>
    <scope>NUCLEOTIDE SEQUENCE</scope>
</reference>
<feature type="compositionally biased region" description="Basic and acidic residues" evidence="6">
    <location>
        <begin position="42"/>
        <end position="53"/>
    </location>
</feature>
<accession>A0A8S1WIY5</accession>
<name>A0A8S1WIY5_PAROT</name>
<evidence type="ECO:0000313" key="8">
    <source>
        <dbReference type="Proteomes" id="UP000683925"/>
    </source>
</evidence>
<dbReference type="OMA" id="WPKGKER"/>
<feature type="region of interest" description="Disordered" evidence="6">
    <location>
        <begin position="40"/>
        <end position="60"/>
    </location>
</feature>
<organism evidence="7 8">
    <name type="scientific">Paramecium octaurelia</name>
    <dbReference type="NCBI Taxonomy" id="43137"/>
    <lineage>
        <taxon>Eukaryota</taxon>
        <taxon>Sar</taxon>
        <taxon>Alveolata</taxon>
        <taxon>Ciliophora</taxon>
        <taxon>Intramacronucleata</taxon>
        <taxon>Oligohymenophorea</taxon>
        <taxon>Peniculida</taxon>
        <taxon>Parameciidae</taxon>
        <taxon>Paramecium</taxon>
    </lineage>
</organism>
<dbReference type="PANTHER" id="PTHR31144">
    <property type="entry name" value="UPF0602 PROTEIN C4ORF47"/>
    <property type="match status" value="1"/>
</dbReference>
<dbReference type="Proteomes" id="UP000683925">
    <property type="component" value="Unassembled WGS sequence"/>
</dbReference>
<sequence length="313" mass="36206">MSDEQNKQLKKEILQDAELQAKKQRFALFSSPVPLGLGDDSYDFKKRPPRGENGKPITEFTNVKIGAPKSGRIKSSYFSQATFNSIGDPYTDPQRKYLQYELEKTKKILFKDQPFKPASGYKELLGGAWPHMKDYDMKRTRNYKTADGRVWSAPRNITTNPANKDLSKGYPHQKDEYDRFHQYQLKLQMEAKQKEKEVAFKTTAAGGENFNKDKQVFGFDGKAPPPNKEKHHDMHIMKHEQNFKPANPGKKGFEGEFESITYKPDPQKPQKRVEWPKGKERFKPNHLDLLSRPTPSITCFKQNIRRVMSAKGF</sequence>
<evidence type="ECO:0000256" key="6">
    <source>
        <dbReference type="SAM" id="MobiDB-lite"/>
    </source>
</evidence>
<protein>
    <recommendedName>
        <fullName evidence="5">Cilia-and flagella-associated protein 96</fullName>
    </recommendedName>
</protein>
<evidence type="ECO:0000256" key="5">
    <source>
        <dbReference type="ARBA" id="ARBA00035693"/>
    </source>
</evidence>
<feature type="region of interest" description="Disordered" evidence="6">
    <location>
        <begin position="211"/>
        <end position="273"/>
    </location>
</feature>
<dbReference type="EMBL" id="CAJJDP010000092">
    <property type="protein sequence ID" value="CAD8188640.1"/>
    <property type="molecule type" value="Genomic_DNA"/>
</dbReference>
<evidence type="ECO:0000313" key="7">
    <source>
        <dbReference type="EMBL" id="CAD8188640.1"/>
    </source>
</evidence>
<evidence type="ECO:0000256" key="4">
    <source>
        <dbReference type="ARBA" id="ARBA00035656"/>
    </source>
</evidence>
<dbReference type="Pfam" id="PF15239">
    <property type="entry name" value="CFAP96-like"/>
    <property type="match status" value="1"/>
</dbReference>
<keyword evidence="3" id="KW-0206">Cytoskeleton</keyword>
<keyword evidence="2" id="KW-0963">Cytoplasm</keyword>